<accession>A0A6P8YII3</accession>
<dbReference type="GeneID" id="117642401"/>
<evidence type="ECO:0000259" key="3">
    <source>
        <dbReference type="Pfam" id="PF25396"/>
    </source>
</evidence>
<dbReference type="Pfam" id="PF25396">
    <property type="entry name" value="ZNFX1"/>
    <property type="match status" value="1"/>
</dbReference>
<dbReference type="Pfam" id="PF13245">
    <property type="entry name" value="AAA_19"/>
    <property type="match status" value="1"/>
</dbReference>
<dbReference type="InterPro" id="IPR027417">
    <property type="entry name" value="P-loop_NTPase"/>
</dbReference>
<proteinExistence type="predicted"/>
<dbReference type="Pfam" id="PF13087">
    <property type="entry name" value="AAA_12"/>
    <property type="match status" value="1"/>
</dbReference>
<sequence length="820" mass="93107">MTLHRGPLFPTDADLCSTKPRKSPKPIKRFGPYKDVKDLLEVHIDLVSEAFIRSVREQLDKFRADAAFWESATCYSVEVKELNGADVEVHFDASKYVWDEERRFLFHNLVFLTQNHMQDFVIGLVIGSDKEQLKKGSAIIKLIRGVDAKGRGKFLELDAQPYLNRKFTLMESRAFYFPHLHVTNALRRDLKDLKNAEAPLADFHDEIVFSRVQNPPEGPLYLQSFRKMRLDASESKSLNKKFQTLQRAMSSSQRNALKSVLTHRVALVQGPPGTGKTYEGCKIAEYLVELKKLPYDLLPGPILVVTTTNHSVREFLSRCLDFSDKVIHGYSQKHDKETYGPLQDQYNRDMSSSERLKLMRSADVLSMTTTRAAYIRPTLDSLHIKVVIVEEAAREMEGFVLASIPRGAQHLILLGDHKQLRPICDNALGYSHHLTLSLFERLINNGVTCPMLNEQRRMRPEIADLIRSIYPALTDHESTRNRPPVEGVDLRVPVFFLDHQEREVQDGSGFYNPWEAKMVAMLCHYLLVQGHPAEEITILAAYRKQIACISKEIEEIRGTRFGIRVCTIDGFQGEENTIIILSLVRSNPEGKIGFLREDNRTCVALSRAKNGFFLVGDLKCLTESGSAVWNHVLKTVNTGGPLPLKCRHGRTIGGKSPAHFQKALCCVCRVHAAVQNAQAFLDKGQDLVEKTEESLTKLEDELETRNPQPGDHETRDGLKGRLASLKKSVRNWGYKKMQAEEGSQLVDEWFKEGLIHCEDTDEALQVKILNFRGLNRIPAPSSGDMGLGVAIYGFMDVLVERWKPTWKRLAHEIKKYFNST</sequence>
<dbReference type="KEGG" id="tpal:117642401"/>
<dbReference type="RefSeq" id="XP_034236456.1">
    <property type="nucleotide sequence ID" value="XM_034380565.1"/>
</dbReference>
<dbReference type="SUPFAM" id="SSF52540">
    <property type="entry name" value="P-loop containing nucleoside triphosphate hydrolases"/>
    <property type="match status" value="1"/>
</dbReference>
<dbReference type="PANTHER" id="PTHR10887">
    <property type="entry name" value="DNA2/NAM7 HELICASE FAMILY"/>
    <property type="match status" value="1"/>
</dbReference>
<dbReference type="RefSeq" id="XP_034236455.1">
    <property type="nucleotide sequence ID" value="XM_034380564.1"/>
</dbReference>
<dbReference type="PANTHER" id="PTHR10887:SF341">
    <property type="entry name" value="NFX1-TYPE ZINC FINGER-CONTAINING PROTEIN 1"/>
    <property type="match status" value="1"/>
</dbReference>
<evidence type="ECO:0000313" key="6">
    <source>
        <dbReference type="RefSeq" id="XP_034236456.1"/>
    </source>
</evidence>
<protein>
    <submittedName>
        <fullName evidence="5">NFX1-type zinc finger-containing protein 1-like isoform X1</fullName>
    </submittedName>
    <submittedName>
        <fullName evidence="6">NFX1-type zinc finger-containing protein 1-like isoform X2</fullName>
    </submittedName>
</protein>
<dbReference type="InterPro" id="IPR041679">
    <property type="entry name" value="DNA2/NAM7-like_C"/>
</dbReference>
<evidence type="ECO:0000313" key="5">
    <source>
        <dbReference type="RefSeq" id="XP_034236455.1"/>
    </source>
</evidence>
<organism evidence="6">
    <name type="scientific">Thrips palmi</name>
    <name type="common">Melon thrips</name>
    <dbReference type="NCBI Taxonomy" id="161013"/>
    <lineage>
        <taxon>Eukaryota</taxon>
        <taxon>Metazoa</taxon>
        <taxon>Ecdysozoa</taxon>
        <taxon>Arthropoda</taxon>
        <taxon>Hexapoda</taxon>
        <taxon>Insecta</taxon>
        <taxon>Pterygota</taxon>
        <taxon>Neoptera</taxon>
        <taxon>Paraneoptera</taxon>
        <taxon>Thysanoptera</taxon>
        <taxon>Terebrantia</taxon>
        <taxon>Thripoidea</taxon>
        <taxon>Thripidae</taxon>
        <taxon>Thrips</taxon>
    </lineage>
</organism>
<gene>
    <name evidence="5 6" type="primary">LOC117642401</name>
</gene>
<dbReference type="InterPro" id="IPR047187">
    <property type="entry name" value="SF1_C_Upf1"/>
</dbReference>
<name>A0A6P8YII3_THRPL</name>
<dbReference type="GO" id="GO:0031380">
    <property type="term" value="C:nuclear RNA-directed RNA polymerase complex"/>
    <property type="evidence" value="ECO:0007669"/>
    <property type="project" value="TreeGrafter"/>
</dbReference>
<dbReference type="InterPro" id="IPR057373">
    <property type="entry name" value="ZNFX1"/>
</dbReference>
<dbReference type="Proteomes" id="UP000515158">
    <property type="component" value="Unplaced"/>
</dbReference>
<dbReference type="Gene3D" id="3.40.50.300">
    <property type="entry name" value="P-loop containing nucleotide triphosphate hydrolases"/>
    <property type="match status" value="2"/>
</dbReference>
<keyword evidence="4" id="KW-1185">Reference proteome</keyword>
<feature type="region of interest" description="Disordered" evidence="1">
    <location>
        <begin position="1"/>
        <end position="23"/>
    </location>
</feature>
<dbReference type="OrthoDB" id="2423195at2759"/>
<reference evidence="5 6" key="1">
    <citation type="submission" date="2025-04" db="UniProtKB">
        <authorList>
            <consortium name="RefSeq"/>
        </authorList>
    </citation>
    <scope>IDENTIFICATION</scope>
    <source>
        <tissue evidence="5 6">Total insect</tissue>
    </source>
</reference>
<evidence type="ECO:0000256" key="1">
    <source>
        <dbReference type="SAM" id="MobiDB-lite"/>
    </source>
</evidence>
<feature type="domain" description="ZNFX1" evidence="3">
    <location>
        <begin position="83"/>
        <end position="144"/>
    </location>
</feature>
<dbReference type="GO" id="GO:0031048">
    <property type="term" value="P:regulatory ncRNA-mediated heterochromatin formation"/>
    <property type="evidence" value="ECO:0007669"/>
    <property type="project" value="TreeGrafter"/>
</dbReference>
<dbReference type="CDD" id="cd17936">
    <property type="entry name" value="EEXXEc_NFX1"/>
    <property type="match status" value="1"/>
</dbReference>
<evidence type="ECO:0000313" key="4">
    <source>
        <dbReference type="Proteomes" id="UP000515158"/>
    </source>
</evidence>
<dbReference type="InterPro" id="IPR045055">
    <property type="entry name" value="DNA2/NAM7-like"/>
</dbReference>
<evidence type="ECO:0000259" key="2">
    <source>
        <dbReference type="Pfam" id="PF13087"/>
    </source>
</evidence>
<feature type="domain" description="DNA2/NAM7 helicase-like C-terminal" evidence="2">
    <location>
        <begin position="435"/>
        <end position="618"/>
    </location>
</feature>
<dbReference type="AlphaFoldDB" id="A0A6P8YII3"/>
<dbReference type="CDD" id="cd18808">
    <property type="entry name" value="SF1_C_Upf1"/>
    <property type="match status" value="1"/>
</dbReference>